<protein>
    <recommendedName>
        <fullName evidence="3">YbbR-like domain-containing protein</fullName>
    </recommendedName>
</protein>
<dbReference type="InterPro" id="IPR053154">
    <property type="entry name" value="c-di-AMP_regulator"/>
</dbReference>
<dbReference type="AlphaFoldDB" id="A0A3A9AJZ0"/>
<comment type="caution">
    <text evidence="1">The sequence shown here is derived from an EMBL/GenBank/DDBJ whole genome shotgun (WGS) entry which is preliminary data.</text>
</comment>
<name>A0A3A9AJZ0_9FIRM</name>
<evidence type="ECO:0008006" key="3">
    <source>
        <dbReference type="Google" id="ProtNLM"/>
    </source>
</evidence>
<gene>
    <name evidence="1" type="ORF">D7V94_08700</name>
</gene>
<dbReference type="Gene3D" id="2.170.120.40">
    <property type="entry name" value="YbbR-like domain"/>
    <property type="match status" value="2"/>
</dbReference>
<dbReference type="Gene3D" id="2.170.120.30">
    <property type="match status" value="2"/>
</dbReference>
<keyword evidence="2" id="KW-1185">Reference proteome</keyword>
<evidence type="ECO:0000313" key="1">
    <source>
        <dbReference type="EMBL" id="RKI91679.1"/>
    </source>
</evidence>
<dbReference type="EMBL" id="RAYQ01000008">
    <property type="protein sequence ID" value="RKI91679.1"/>
    <property type="molecule type" value="Genomic_DNA"/>
</dbReference>
<dbReference type="PANTHER" id="PTHR37804:SF1">
    <property type="entry name" value="CDAA REGULATORY PROTEIN CDAR"/>
    <property type="match status" value="1"/>
</dbReference>
<proteinExistence type="predicted"/>
<evidence type="ECO:0000313" key="2">
    <source>
        <dbReference type="Proteomes" id="UP000280696"/>
    </source>
</evidence>
<reference evidence="1 2" key="1">
    <citation type="submission" date="2018-09" db="EMBL/GenBank/DDBJ databases">
        <title>Murine metabolic-syndrome-specific gut microbial biobank.</title>
        <authorList>
            <person name="Liu C."/>
        </authorList>
    </citation>
    <scope>NUCLEOTIDE SEQUENCE [LARGE SCALE GENOMIC DNA]</scope>
    <source>
        <strain evidence="1 2">0.1xD8-82</strain>
    </source>
</reference>
<dbReference type="OrthoDB" id="2111604at2"/>
<dbReference type="RefSeq" id="WP_120468835.1">
    <property type="nucleotide sequence ID" value="NZ_CATAJS010000001.1"/>
</dbReference>
<dbReference type="InterPro" id="IPR012505">
    <property type="entry name" value="YbbR"/>
</dbReference>
<dbReference type="PANTHER" id="PTHR37804">
    <property type="entry name" value="CDAA REGULATORY PROTEIN CDAR"/>
    <property type="match status" value="1"/>
</dbReference>
<accession>A0A3A9AJZ0</accession>
<dbReference type="Pfam" id="PF07949">
    <property type="entry name" value="YbbR"/>
    <property type="match status" value="2"/>
</dbReference>
<sequence>MKNKLTNNVGLKLASVFFAVILWLVVTGINNPTIPQTFYNIPVELLHTELITDSGQMYEVLEGTDVISRVTVRAPSSVIKDLKDENIIATADVRELSSLDTISIKLTTNVSNINSISGSNDIVKLKIEDRRSKALTLKATTSGQVESGYIIGDITTDQNLVRISGPQSVIDTVAKASVDVNVTGITSDIVTNGEIKLYDAEDNEVDTSRITQNIKSVGVKVSIWQKAAVPVRFTVGGEITQGYRVIGEPQTDKETVEIAGKASVLRNISAIEIPAEAVDITDQLEDLVTEVDIRPYLPENVFLVNQDDAFCTVTVHIEPEVLKRLEIGEERVRVTNIPEGYNASISGLEESFVIEVIGLSQDVNALQARNISGVVDIQKWMQEQEMEHPEAGYYTVPVDFNLPDNVVLRDAVTVMLHISELEE</sequence>
<organism evidence="1 2">
    <name type="scientific">Parablautia intestinalis</name>
    <dbReference type="NCBI Taxonomy" id="2320100"/>
    <lineage>
        <taxon>Bacteria</taxon>
        <taxon>Bacillati</taxon>
        <taxon>Bacillota</taxon>
        <taxon>Clostridia</taxon>
        <taxon>Lachnospirales</taxon>
        <taxon>Lachnospiraceae</taxon>
        <taxon>Parablautia</taxon>
    </lineage>
</organism>
<dbReference type="Proteomes" id="UP000280696">
    <property type="component" value="Unassembled WGS sequence"/>
</dbReference>